<accession>A0A4R8ZYN8</accession>
<sequence>MLVAVGVLAAGLTGCATGTSGEREAADRVQRVAEELGEELTPRVWRERDAEWLAATHVSRAAPADRTEWTPEVVTVDAIAWSGSTTDEDGAQIDARIRVDVAAGDDGDYWGSSAFGPGTATACFRYLVFRGPRPEVVPEKIDCPADAIGPAPVASPLPALPEDAEEILAAVLVAATEGSLEHDVRAAFPEDFISVDTGASGGELIAAVGVPGERECTVGVRDAAGGVYFAWYDRTWIEPGELGCTTSIVTSPPL</sequence>
<name>A0A4R8ZYN8_9MICO</name>
<keyword evidence="2" id="KW-1185">Reference proteome</keyword>
<dbReference type="AlphaFoldDB" id="A0A4R8ZYN8"/>
<dbReference type="OrthoDB" id="5143448at2"/>
<organism evidence="1 2">
    <name type="scientific">Cryobacterium frigoriphilum</name>
    <dbReference type="NCBI Taxonomy" id="1259150"/>
    <lineage>
        <taxon>Bacteria</taxon>
        <taxon>Bacillati</taxon>
        <taxon>Actinomycetota</taxon>
        <taxon>Actinomycetes</taxon>
        <taxon>Micrococcales</taxon>
        <taxon>Microbacteriaceae</taxon>
        <taxon>Cryobacterium</taxon>
    </lineage>
</organism>
<protein>
    <submittedName>
        <fullName evidence="1">Uncharacterized protein</fullName>
    </submittedName>
</protein>
<evidence type="ECO:0000313" key="1">
    <source>
        <dbReference type="EMBL" id="TFD48878.1"/>
    </source>
</evidence>
<proteinExistence type="predicted"/>
<gene>
    <name evidence="1" type="ORF">E3T55_12570</name>
</gene>
<dbReference type="RefSeq" id="WP_134519904.1">
    <property type="nucleotide sequence ID" value="NZ_SOHE01000053.1"/>
</dbReference>
<dbReference type="Proteomes" id="UP000297447">
    <property type="component" value="Unassembled WGS sequence"/>
</dbReference>
<comment type="caution">
    <text evidence="1">The sequence shown here is derived from an EMBL/GenBank/DDBJ whole genome shotgun (WGS) entry which is preliminary data.</text>
</comment>
<evidence type="ECO:0000313" key="2">
    <source>
        <dbReference type="Proteomes" id="UP000297447"/>
    </source>
</evidence>
<dbReference type="EMBL" id="SOHE01000053">
    <property type="protein sequence ID" value="TFD48878.1"/>
    <property type="molecule type" value="Genomic_DNA"/>
</dbReference>
<reference evidence="1 2" key="1">
    <citation type="submission" date="2019-03" db="EMBL/GenBank/DDBJ databases">
        <title>Genomics of glacier-inhabiting Cryobacterium strains.</title>
        <authorList>
            <person name="Liu Q."/>
            <person name="Xin Y.-H."/>
        </authorList>
    </citation>
    <scope>NUCLEOTIDE SEQUENCE [LARGE SCALE GENOMIC DNA]</scope>
    <source>
        <strain evidence="1 2">Hh14</strain>
    </source>
</reference>